<proteinExistence type="predicted"/>
<evidence type="ECO:0000313" key="6">
    <source>
        <dbReference type="Proteomes" id="UP000514716"/>
    </source>
</evidence>
<dbReference type="EMBL" id="CP059540">
    <property type="protein sequence ID" value="QMT18907.1"/>
    <property type="molecule type" value="Genomic_DNA"/>
</dbReference>
<dbReference type="AlphaFoldDB" id="A0A7D7MIU1"/>
<dbReference type="CDD" id="cd07377">
    <property type="entry name" value="WHTH_GntR"/>
    <property type="match status" value="1"/>
</dbReference>
<reference evidence="5 6" key="1">
    <citation type="submission" date="2020-07" db="EMBL/GenBank/DDBJ databases">
        <title>Screening of a cold-adapted Planococcus bacterium producing protease in traditional shrimp paste and protease identification by genome sequencing.</title>
        <authorList>
            <person name="Gao R."/>
            <person name="Leng W."/>
            <person name="Chu Q."/>
            <person name="Wu X."/>
            <person name="Liu H."/>
            <person name="Li X."/>
        </authorList>
    </citation>
    <scope>NUCLEOTIDE SEQUENCE [LARGE SCALE GENOMIC DNA]</scope>
    <source>
        <strain evidence="5 6">XJ11</strain>
    </source>
</reference>
<dbReference type="Pfam" id="PF07702">
    <property type="entry name" value="UTRA"/>
    <property type="match status" value="1"/>
</dbReference>
<dbReference type="InterPro" id="IPR050679">
    <property type="entry name" value="Bact_HTH_transcr_reg"/>
</dbReference>
<dbReference type="FunFam" id="1.10.10.10:FF:000079">
    <property type="entry name" value="GntR family transcriptional regulator"/>
    <property type="match status" value="1"/>
</dbReference>
<evidence type="ECO:0000256" key="2">
    <source>
        <dbReference type="ARBA" id="ARBA00023125"/>
    </source>
</evidence>
<dbReference type="InterPro" id="IPR000524">
    <property type="entry name" value="Tscrpt_reg_HTH_GntR"/>
</dbReference>
<dbReference type="InterPro" id="IPR036388">
    <property type="entry name" value="WH-like_DNA-bd_sf"/>
</dbReference>
<keyword evidence="3" id="KW-0804">Transcription</keyword>
<gene>
    <name evidence="5" type="ORF">H1Q58_08105</name>
</gene>
<keyword evidence="6" id="KW-1185">Reference proteome</keyword>
<name>A0A7D7MIU1_PLAMR</name>
<dbReference type="PROSITE" id="PS50949">
    <property type="entry name" value="HTH_GNTR"/>
    <property type="match status" value="1"/>
</dbReference>
<dbReference type="RefSeq" id="WP_182093358.1">
    <property type="nucleotide sequence ID" value="NZ_CP059540.1"/>
</dbReference>
<dbReference type="InterPro" id="IPR011663">
    <property type="entry name" value="UTRA"/>
</dbReference>
<organism evidence="5 6">
    <name type="scientific">Planococcus maritimus</name>
    <dbReference type="NCBI Taxonomy" id="192421"/>
    <lineage>
        <taxon>Bacteria</taxon>
        <taxon>Bacillati</taxon>
        <taxon>Bacillota</taxon>
        <taxon>Bacilli</taxon>
        <taxon>Bacillales</taxon>
        <taxon>Caryophanaceae</taxon>
        <taxon>Planococcus</taxon>
    </lineage>
</organism>
<sequence length="240" mass="27809">MRVDKSATTPLYSQVEVILEDKIITGVWDEGYQVPTENELADTYDVSNITVKRAIMNLVDKGLLVRQRGRGTFVKKLPKEKNIHKSEFIRITEDTSNSHDLLASKFRQTYPAIAKKLQLSPETEFVYLERIGYDEGENVSLEYTYIPQRVWPEIEEPPHKDIFVYDVLKNTCGIALSRSKNYFSAAVANEKEMSLMGVRLNTPLFVRERITYSMANEAVEYSKFVMKQDKQKYFAELDLR</sequence>
<protein>
    <submittedName>
        <fullName evidence="5">GntR family transcriptional regulator</fullName>
    </submittedName>
</protein>
<dbReference type="PANTHER" id="PTHR44846">
    <property type="entry name" value="MANNOSYL-D-GLYCERATE TRANSPORT/METABOLISM SYSTEM REPRESSOR MNGR-RELATED"/>
    <property type="match status" value="1"/>
</dbReference>
<dbReference type="GO" id="GO:0003700">
    <property type="term" value="F:DNA-binding transcription factor activity"/>
    <property type="evidence" value="ECO:0007669"/>
    <property type="project" value="InterPro"/>
</dbReference>
<dbReference type="GO" id="GO:0003677">
    <property type="term" value="F:DNA binding"/>
    <property type="evidence" value="ECO:0007669"/>
    <property type="project" value="UniProtKB-KW"/>
</dbReference>
<evidence type="ECO:0000259" key="4">
    <source>
        <dbReference type="PROSITE" id="PS50949"/>
    </source>
</evidence>
<dbReference type="SMART" id="SM00345">
    <property type="entry name" value="HTH_GNTR"/>
    <property type="match status" value="1"/>
</dbReference>
<keyword evidence="2" id="KW-0238">DNA-binding</keyword>
<dbReference type="Proteomes" id="UP000514716">
    <property type="component" value="Chromosome"/>
</dbReference>
<dbReference type="SUPFAM" id="SSF46785">
    <property type="entry name" value="Winged helix' DNA-binding domain"/>
    <property type="match status" value="1"/>
</dbReference>
<accession>A0A7D7MIU1</accession>
<evidence type="ECO:0000256" key="3">
    <source>
        <dbReference type="ARBA" id="ARBA00023163"/>
    </source>
</evidence>
<dbReference type="Pfam" id="PF00392">
    <property type="entry name" value="GntR"/>
    <property type="match status" value="1"/>
</dbReference>
<dbReference type="Gene3D" id="3.40.1410.10">
    <property type="entry name" value="Chorismate lyase-like"/>
    <property type="match status" value="1"/>
</dbReference>
<dbReference type="InterPro" id="IPR036390">
    <property type="entry name" value="WH_DNA-bd_sf"/>
</dbReference>
<evidence type="ECO:0000313" key="5">
    <source>
        <dbReference type="EMBL" id="QMT18907.1"/>
    </source>
</evidence>
<dbReference type="GO" id="GO:0045892">
    <property type="term" value="P:negative regulation of DNA-templated transcription"/>
    <property type="evidence" value="ECO:0007669"/>
    <property type="project" value="TreeGrafter"/>
</dbReference>
<dbReference type="KEGG" id="pdec:H1Q58_08105"/>
<dbReference type="PANTHER" id="PTHR44846:SF1">
    <property type="entry name" value="MANNOSYL-D-GLYCERATE TRANSPORT_METABOLISM SYSTEM REPRESSOR MNGR-RELATED"/>
    <property type="match status" value="1"/>
</dbReference>
<dbReference type="SMART" id="SM00866">
    <property type="entry name" value="UTRA"/>
    <property type="match status" value="1"/>
</dbReference>
<dbReference type="SUPFAM" id="SSF64288">
    <property type="entry name" value="Chorismate lyase-like"/>
    <property type="match status" value="1"/>
</dbReference>
<dbReference type="Gene3D" id="1.10.10.10">
    <property type="entry name" value="Winged helix-like DNA-binding domain superfamily/Winged helix DNA-binding domain"/>
    <property type="match status" value="1"/>
</dbReference>
<dbReference type="InterPro" id="IPR028978">
    <property type="entry name" value="Chorismate_lyase_/UTRA_dom_sf"/>
</dbReference>
<keyword evidence="1" id="KW-0805">Transcription regulation</keyword>
<evidence type="ECO:0000256" key="1">
    <source>
        <dbReference type="ARBA" id="ARBA00023015"/>
    </source>
</evidence>
<dbReference type="PRINTS" id="PR00035">
    <property type="entry name" value="HTHGNTR"/>
</dbReference>
<feature type="domain" description="HTH gntR-type" evidence="4">
    <location>
        <begin position="9"/>
        <end position="77"/>
    </location>
</feature>